<dbReference type="PROSITE" id="PS01067">
    <property type="entry name" value="SECE_SEC61G"/>
    <property type="match status" value="1"/>
</dbReference>
<comment type="caution">
    <text evidence="10">The sequence shown here is derived from an EMBL/GenBank/DDBJ whole genome shotgun (WGS) entry which is preliminary data.</text>
</comment>
<keyword evidence="8 9" id="KW-0472">Membrane</keyword>
<comment type="subcellular location">
    <subcellularLocation>
        <location evidence="9">Cell membrane</location>
        <topology evidence="9">Single-pass membrane protein</topology>
    </subcellularLocation>
    <subcellularLocation>
        <location evidence="1">Membrane</location>
    </subcellularLocation>
</comment>
<dbReference type="InterPro" id="IPR001901">
    <property type="entry name" value="Translocase_SecE/Sec61-g"/>
</dbReference>
<dbReference type="RefSeq" id="WP_112331631.1">
    <property type="nucleotide sequence ID" value="NZ_JADPHD010000001.1"/>
</dbReference>
<evidence type="ECO:0000256" key="3">
    <source>
        <dbReference type="ARBA" id="ARBA00022475"/>
    </source>
</evidence>
<gene>
    <name evidence="9 10" type="primary">secE</name>
    <name evidence="10" type="ORF">DPQ25_02725</name>
</gene>
<protein>
    <recommendedName>
        <fullName evidence="9">Protein translocase subunit SecE</fullName>
    </recommendedName>
</protein>
<evidence type="ECO:0000256" key="9">
    <source>
        <dbReference type="HAMAP-Rule" id="MF_00422"/>
    </source>
</evidence>
<comment type="function">
    <text evidence="9">Essential subunit of the Sec protein translocation channel SecYEG. Clamps together the 2 halves of SecY. May contact the channel plug during translocation.</text>
</comment>
<dbReference type="GO" id="GO:0009306">
    <property type="term" value="P:protein secretion"/>
    <property type="evidence" value="ECO:0007669"/>
    <property type="project" value="UniProtKB-UniRule"/>
</dbReference>
<dbReference type="EMBL" id="QLYR01000001">
    <property type="protein sequence ID" value="RAQ30434.1"/>
    <property type="molecule type" value="Genomic_DNA"/>
</dbReference>
<evidence type="ECO:0000256" key="5">
    <source>
        <dbReference type="ARBA" id="ARBA00022927"/>
    </source>
</evidence>
<evidence type="ECO:0000256" key="6">
    <source>
        <dbReference type="ARBA" id="ARBA00022989"/>
    </source>
</evidence>
<dbReference type="PANTHER" id="PTHR33910:SF1">
    <property type="entry name" value="PROTEIN TRANSLOCASE SUBUNIT SECE"/>
    <property type="match status" value="1"/>
</dbReference>
<dbReference type="PANTHER" id="PTHR33910">
    <property type="entry name" value="PROTEIN TRANSLOCASE SUBUNIT SECE"/>
    <property type="match status" value="1"/>
</dbReference>
<dbReference type="Gene3D" id="1.20.5.1030">
    <property type="entry name" value="Preprotein translocase secy subunit"/>
    <property type="match status" value="1"/>
</dbReference>
<comment type="similarity">
    <text evidence="9">Belongs to the SecE/SEC61-gamma family.</text>
</comment>
<dbReference type="GO" id="GO:0005886">
    <property type="term" value="C:plasma membrane"/>
    <property type="evidence" value="ECO:0007669"/>
    <property type="project" value="UniProtKB-SubCell"/>
</dbReference>
<dbReference type="HAMAP" id="MF_00422">
    <property type="entry name" value="SecE"/>
    <property type="match status" value="1"/>
</dbReference>
<accession>A0A328UKE6</accession>
<dbReference type="AlphaFoldDB" id="A0A328UKE6"/>
<dbReference type="InterPro" id="IPR005807">
    <property type="entry name" value="SecE_bac"/>
</dbReference>
<dbReference type="GO" id="GO:0008320">
    <property type="term" value="F:protein transmembrane transporter activity"/>
    <property type="evidence" value="ECO:0007669"/>
    <property type="project" value="UniProtKB-UniRule"/>
</dbReference>
<keyword evidence="6 9" id="KW-1133">Transmembrane helix</keyword>
<feature type="transmembrane region" description="Helical" evidence="9">
    <location>
        <begin position="47"/>
        <end position="71"/>
    </location>
</feature>
<dbReference type="GO" id="GO:0006605">
    <property type="term" value="P:protein targeting"/>
    <property type="evidence" value="ECO:0007669"/>
    <property type="project" value="UniProtKB-UniRule"/>
</dbReference>
<keyword evidence="11" id="KW-1185">Reference proteome</keyword>
<keyword evidence="7 9" id="KW-0811">Translocation</keyword>
<organism evidence="10 11">
    <name type="scientific">Hydrogeniiclostridium mannosilyticum</name>
    <dbReference type="NCBI Taxonomy" id="2764322"/>
    <lineage>
        <taxon>Bacteria</taxon>
        <taxon>Bacillati</taxon>
        <taxon>Bacillota</taxon>
        <taxon>Clostridia</taxon>
        <taxon>Eubacteriales</taxon>
        <taxon>Acutalibacteraceae</taxon>
        <taxon>Hydrogeniiclostridium</taxon>
    </lineage>
</organism>
<sequence length="79" mass="8725">MAESTAKKPNVLVRAWKKITKFLGDVKNEVKKIVWPTPKSVFKNTGIVLAAIIVIGIFIFGLDFVLVRLLALIMDVSAV</sequence>
<dbReference type="Proteomes" id="UP000249377">
    <property type="component" value="Unassembled WGS sequence"/>
</dbReference>
<evidence type="ECO:0000256" key="1">
    <source>
        <dbReference type="ARBA" id="ARBA00004370"/>
    </source>
</evidence>
<reference evidence="10 11" key="1">
    <citation type="submission" date="2018-06" db="EMBL/GenBank/DDBJ databases">
        <title>Noncontiguous genome sequence of Ruminococcaceae bacterium ASD2818.</title>
        <authorList>
            <person name="Chaplin A.V."/>
            <person name="Sokolova S.R."/>
            <person name="Kochetkova T.O."/>
            <person name="Goltsov A.Y."/>
            <person name="Trofimov D.Y."/>
            <person name="Efimov B.A."/>
        </authorList>
    </citation>
    <scope>NUCLEOTIDE SEQUENCE [LARGE SCALE GENOMIC DNA]</scope>
    <source>
        <strain evidence="10 11">ASD2818</strain>
    </source>
</reference>
<keyword evidence="5 9" id="KW-0653">Protein transport</keyword>
<dbReference type="Pfam" id="PF00584">
    <property type="entry name" value="SecE"/>
    <property type="match status" value="1"/>
</dbReference>
<evidence type="ECO:0000256" key="2">
    <source>
        <dbReference type="ARBA" id="ARBA00022448"/>
    </source>
</evidence>
<evidence type="ECO:0000313" key="11">
    <source>
        <dbReference type="Proteomes" id="UP000249377"/>
    </source>
</evidence>
<dbReference type="PRINTS" id="PR01650">
    <property type="entry name" value="SECETRNLCASE"/>
</dbReference>
<dbReference type="InterPro" id="IPR038379">
    <property type="entry name" value="SecE_sf"/>
</dbReference>
<evidence type="ECO:0000313" key="10">
    <source>
        <dbReference type="EMBL" id="RAQ30434.1"/>
    </source>
</evidence>
<name>A0A328UKE6_9FIRM</name>
<proteinExistence type="inferred from homology"/>
<dbReference type="GO" id="GO:0065002">
    <property type="term" value="P:intracellular protein transmembrane transport"/>
    <property type="evidence" value="ECO:0007669"/>
    <property type="project" value="UniProtKB-UniRule"/>
</dbReference>
<keyword evidence="2 9" id="KW-0813">Transport</keyword>
<keyword evidence="3 9" id="KW-1003">Cell membrane</keyword>
<evidence type="ECO:0000256" key="8">
    <source>
        <dbReference type="ARBA" id="ARBA00023136"/>
    </source>
</evidence>
<evidence type="ECO:0000256" key="4">
    <source>
        <dbReference type="ARBA" id="ARBA00022692"/>
    </source>
</evidence>
<dbReference type="GO" id="GO:0043952">
    <property type="term" value="P:protein transport by the Sec complex"/>
    <property type="evidence" value="ECO:0007669"/>
    <property type="project" value="UniProtKB-UniRule"/>
</dbReference>
<dbReference type="NCBIfam" id="TIGR00964">
    <property type="entry name" value="secE_bact"/>
    <property type="match status" value="1"/>
</dbReference>
<comment type="subunit">
    <text evidence="9">Component of the Sec protein translocase complex. Heterotrimer consisting of SecY, SecE and SecG subunits. The heterotrimers can form oligomers, although 1 heterotrimer is thought to be able to translocate proteins. Interacts with the ribosome. Interacts with SecDF, and other proteins may be involved. Interacts with SecA.</text>
</comment>
<evidence type="ECO:0000256" key="7">
    <source>
        <dbReference type="ARBA" id="ARBA00023010"/>
    </source>
</evidence>
<keyword evidence="4 9" id="KW-0812">Transmembrane</keyword>